<dbReference type="CDD" id="cd00609">
    <property type="entry name" value="AAT_like"/>
    <property type="match status" value="1"/>
</dbReference>
<dbReference type="Pfam" id="PF00155">
    <property type="entry name" value="Aminotran_1_2"/>
    <property type="match status" value="1"/>
</dbReference>
<dbReference type="EMBL" id="CP002418">
    <property type="protein sequence ID" value="ADU41752.1"/>
    <property type="molecule type" value="Genomic_DNA"/>
</dbReference>
<dbReference type="InterPro" id="IPR015421">
    <property type="entry name" value="PyrdxlP-dep_Trfase_major"/>
</dbReference>
<evidence type="ECO:0000256" key="3">
    <source>
        <dbReference type="ARBA" id="ARBA00023015"/>
    </source>
</evidence>
<dbReference type="SUPFAM" id="SSF53383">
    <property type="entry name" value="PLP-dependent transferases"/>
    <property type="match status" value="1"/>
</dbReference>
<keyword evidence="7" id="KW-0808">Transferase</keyword>
<name>E6VF82_RHOPX</name>
<dbReference type="InterPro" id="IPR004839">
    <property type="entry name" value="Aminotransferase_I/II_large"/>
</dbReference>
<dbReference type="PANTHER" id="PTHR46577">
    <property type="entry name" value="HTH-TYPE TRANSCRIPTIONAL REGULATORY PROTEIN GABR"/>
    <property type="match status" value="1"/>
</dbReference>
<evidence type="ECO:0000256" key="2">
    <source>
        <dbReference type="ARBA" id="ARBA00022898"/>
    </source>
</evidence>
<evidence type="ECO:0000313" key="7">
    <source>
        <dbReference type="EMBL" id="ADU41752.1"/>
    </source>
</evidence>
<evidence type="ECO:0000256" key="5">
    <source>
        <dbReference type="ARBA" id="ARBA00023163"/>
    </source>
</evidence>
<dbReference type="HOGENOM" id="CLU_017584_0_1_5"/>
<sequence length="562" mass="61659">MRQSRVLLARFLQLGGKGFMLGITAFSCGRVSQGIVLGKLAQLTYRESTVARAPKAGAIASPDAAALGKDELFWGALFRGLNRGGSFLQLQIRQIIVTAIEDGRLPLGMKMPSSRDLATVLKVSRNTVVIAYEQLVDQNFLVSRQRSGYFVAGLPKKFATDPPGLPEFTSRGDDHWADRFAVRPSAHRNIVKPLDWQTHPYPFIFGQFDPSLFPTNDWRESARAALSVPEINNWARDLIDGDDPALIEQLQLQVLPRRGIHARADEIMMTIGAQHALYLIATLFINGETKVGIEEPGYPDARNIFRMLTPNVVPLGIDAEGLVPDETFQSCAVAYVTASHQCPTAVTMPLPRRLELLKAAAAGDVVVVEDDYEGELMPETATLPPLKSLDRASNVLYVGSLSKALAPGLRLGYVVAPAPVIRELRALRRLMLRHPPLNNQRVAALFIGLGHYRAHLAQVGRVLLERAKLLDHLLPKYLPDCKFSRGPGSTNFWVTCPASIDATALAQAALDQGVVIEPGAVFSMDETASRHCFRLGFSSIRTDRIEVGIERLGKVLAQQLES</sequence>
<organism evidence="7 8">
    <name type="scientific">Rhodopseudomonas palustris (strain DX-1)</name>
    <dbReference type="NCBI Taxonomy" id="652103"/>
    <lineage>
        <taxon>Bacteria</taxon>
        <taxon>Pseudomonadati</taxon>
        <taxon>Pseudomonadota</taxon>
        <taxon>Alphaproteobacteria</taxon>
        <taxon>Hyphomicrobiales</taxon>
        <taxon>Nitrobacteraceae</taxon>
        <taxon>Rhodopseudomonas</taxon>
    </lineage>
</organism>
<dbReference type="Pfam" id="PF00392">
    <property type="entry name" value="GntR"/>
    <property type="match status" value="1"/>
</dbReference>
<keyword evidence="2" id="KW-0663">Pyridoxal phosphate</keyword>
<protein>
    <submittedName>
        <fullName evidence="7">Transcriptional regulator, GntR family with aminotransferase domain</fullName>
    </submittedName>
</protein>
<keyword evidence="4" id="KW-0238">DNA-binding</keyword>
<dbReference type="PROSITE" id="PS50949">
    <property type="entry name" value="HTH_GNTR"/>
    <property type="match status" value="1"/>
</dbReference>
<accession>E6VF82</accession>
<dbReference type="Gene3D" id="3.40.640.10">
    <property type="entry name" value="Type I PLP-dependent aspartate aminotransferase-like (Major domain)"/>
    <property type="match status" value="1"/>
</dbReference>
<dbReference type="PROSITE" id="PS51257">
    <property type="entry name" value="PROKAR_LIPOPROTEIN"/>
    <property type="match status" value="1"/>
</dbReference>
<dbReference type="AlphaFoldDB" id="E6VF82"/>
<dbReference type="Proteomes" id="UP000001402">
    <property type="component" value="Chromosome"/>
</dbReference>
<keyword evidence="7" id="KW-0032">Aminotransferase</keyword>
<dbReference type="CDD" id="cd07377">
    <property type="entry name" value="WHTH_GntR"/>
    <property type="match status" value="1"/>
</dbReference>
<dbReference type="Gene3D" id="1.10.10.10">
    <property type="entry name" value="Winged helix-like DNA-binding domain superfamily/Winged helix DNA-binding domain"/>
    <property type="match status" value="1"/>
</dbReference>
<keyword evidence="5" id="KW-0804">Transcription</keyword>
<dbReference type="GO" id="GO:0008483">
    <property type="term" value="F:transaminase activity"/>
    <property type="evidence" value="ECO:0007669"/>
    <property type="project" value="UniProtKB-KW"/>
</dbReference>
<dbReference type="InterPro" id="IPR000524">
    <property type="entry name" value="Tscrpt_reg_HTH_GntR"/>
</dbReference>
<evidence type="ECO:0000313" key="8">
    <source>
        <dbReference type="Proteomes" id="UP000001402"/>
    </source>
</evidence>
<gene>
    <name evidence="7" type="ordered locus">Rpdx1_0108</name>
</gene>
<evidence type="ECO:0000256" key="4">
    <source>
        <dbReference type="ARBA" id="ARBA00023125"/>
    </source>
</evidence>
<dbReference type="GO" id="GO:0003677">
    <property type="term" value="F:DNA binding"/>
    <property type="evidence" value="ECO:0007669"/>
    <property type="project" value="UniProtKB-KW"/>
</dbReference>
<dbReference type="SMART" id="SM00345">
    <property type="entry name" value="HTH_GNTR"/>
    <property type="match status" value="1"/>
</dbReference>
<evidence type="ECO:0000259" key="6">
    <source>
        <dbReference type="PROSITE" id="PS50949"/>
    </source>
</evidence>
<feature type="domain" description="HTH gntR-type" evidence="6">
    <location>
        <begin position="86"/>
        <end position="154"/>
    </location>
</feature>
<dbReference type="InterPro" id="IPR051446">
    <property type="entry name" value="HTH_trans_reg/aminotransferase"/>
</dbReference>
<dbReference type="PANTHER" id="PTHR46577:SF1">
    <property type="entry name" value="HTH-TYPE TRANSCRIPTIONAL REGULATORY PROTEIN GABR"/>
    <property type="match status" value="1"/>
</dbReference>
<dbReference type="InterPro" id="IPR015424">
    <property type="entry name" value="PyrdxlP-dep_Trfase"/>
</dbReference>
<proteinExistence type="inferred from homology"/>
<dbReference type="eggNOG" id="COG1167">
    <property type="taxonomic scope" value="Bacteria"/>
</dbReference>
<keyword evidence="3" id="KW-0805">Transcription regulation</keyword>
<reference evidence="7" key="1">
    <citation type="submission" date="2010-12" db="EMBL/GenBank/DDBJ databases">
        <title>Complete sequence of Rhodopseudomonas palustris DX-1.</title>
        <authorList>
            <consortium name="US DOE Joint Genome Institute"/>
            <person name="Lucas S."/>
            <person name="Copeland A."/>
            <person name="Lapidus A."/>
            <person name="Cheng J.-F."/>
            <person name="Goodwin L."/>
            <person name="Pitluck S."/>
            <person name="Misra M."/>
            <person name="Chertkov O."/>
            <person name="Detter J.C."/>
            <person name="Han C."/>
            <person name="Tapia R."/>
            <person name="Land M."/>
            <person name="Hauser L."/>
            <person name="Kyrpides N."/>
            <person name="Ivanova N."/>
            <person name="Ovchinnikova G."/>
            <person name="Logan B."/>
            <person name="Oda Y."/>
            <person name="Harwood C."/>
            <person name="Woyke T."/>
        </authorList>
    </citation>
    <scope>NUCLEOTIDE SEQUENCE [LARGE SCALE GENOMIC DNA]</scope>
    <source>
        <strain evidence="7">DX-1</strain>
    </source>
</reference>
<dbReference type="InterPro" id="IPR036390">
    <property type="entry name" value="WH_DNA-bd_sf"/>
</dbReference>
<evidence type="ECO:0000256" key="1">
    <source>
        <dbReference type="ARBA" id="ARBA00005384"/>
    </source>
</evidence>
<dbReference type="STRING" id="652103.Rpdx1_0108"/>
<comment type="similarity">
    <text evidence="1">In the C-terminal section; belongs to the class-I pyridoxal-phosphate-dependent aminotransferase family.</text>
</comment>
<dbReference type="KEGG" id="rpx:Rpdx1_0108"/>
<dbReference type="InterPro" id="IPR036388">
    <property type="entry name" value="WH-like_DNA-bd_sf"/>
</dbReference>
<dbReference type="SUPFAM" id="SSF46785">
    <property type="entry name" value="Winged helix' DNA-binding domain"/>
    <property type="match status" value="1"/>
</dbReference>
<dbReference type="GO" id="GO:0030170">
    <property type="term" value="F:pyridoxal phosphate binding"/>
    <property type="evidence" value="ECO:0007669"/>
    <property type="project" value="InterPro"/>
</dbReference>
<dbReference type="GO" id="GO:0003700">
    <property type="term" value="F:DNA-binding transcription factor activity"/>
    <property type="evidence" value="ECO:0007669"/>
    <property type="project" value="InterPro"/>
</dbReference>